<proteinExistence type="predicted"/>
<dbReference type="Proteomes" id="UP000001887">
    <property type="component" value="Chromosome"/>
</dbReference>
<sequence>MSRKVNLSQIPRGLHKLPSMKFLHKLWYAKMMQTIFINANHHFENMHYNKSVRSFFPESPLVPAQQV</sequence>
<evidence type="ECO:0000313" key="1">
    <source>
        <dbReference type="EMBL" id="ADB15812.1"/>
    </source>
</evidence>
<keyword evidence="2" id="KW-1185">Reference proteome</keyword>
<reference evidence="1 2" key="1">
    <citation type="journal article" date="2009" name="Stand. Genomic Sci.">
        <title>Complete genome sequence of Pirellula staleyi type strain (ATCC 27377).</title>
        <authorList>
            <person name="Clum A."/>
            <person name="Tindall B.J."/>
            <person name="Sikorski J."/>
            <person name="Ivanova N."/>
            <person name="Mavrommatis K."/>
            <person name="Lucas S."/>
            <person name="Glavina del Rio T."/>
            <person name="Nolan M."/>
            <person name="Chen F."/>
            <person name="Tice H."/>
            <person name="Pitluck S."/>
            <person name="Cheng J.F."/>
            <person name="Chertkov O."/>
            <person name="Brettin T."/>
            <person name="Han C."/>
            <person name="Detter J.C."/>
            <person name="Kuske C."/>
            <person name="Bruce D."/>
            <person name="Goodwin L."/>
            <person name="Ovchinikova G."/>
            <person name="Pati A."/>
            <person name="Mikhailova N."/>
            <person name="Chen A."/>
            <person name="Palaniappan K."/>
            <person name="Land M."/>
            <person name="Hauser L."/>
            <person name="Chang Y.J."/>
            <person name="Jeffries C.D."/>
            <person name="Chain P."/>
            <person name="Rohde M."/>
            <person name="Goker M."/>
            <person name="Bristow J."/>
            <person name="Eisen J.A."/>
            <person name="Markowitz V."/>
            <person name="Hugenholtz P."/>
            <person name="Kyrpides N.C."/>
            <person name="Klenk H.P."/>
            <person name="Lapidus A."/>
        </authorList>
    </citation>
    <scope>NUCLEOTIDE SEQUENCE [LARGE SCALE GENOMIC DNA]</scope>
    <source>
        <strain evidence="2">ATCC 27377 / DSM 6068 / ICPB 4128</strain>
    </source>
</reference>
<dbReference type="EMBL" id="CP001848">
    <property type="protein sequence ID" value="ADB15812.1"/>
    <property type="molecule type" value="Genomic_DNA"/>
</dbReference>
<gene>
    <name evidence="1" type="ordered locus">Psta_1130</name>
</gene>
<dbReference type="AlphaFoldDB" id="D2R8Y5"/>
<evidence type="ECO:0000313" key="2">
    <source>
        <dbReference type="Proteomes" id="UP000001887"/>
    </source>
</evidence>
<dbReference type="HOGENOM" id="CLU_2808709_0_0_0"/>
<name>D2R8Y5_PIRSD</name>
<organism evidence="1 2">
    <name type="scientific">Pirellula staleyi (strain ATCC 27377 / DSM 6068 / ICPB 4128)</name>
    <name type="common">Pirella staleyi</name>
    <dbReference type="NCBI Taxonomy" id="530564"/>
    <lineage>
        <taxon>Bacteria</taxon>
        <taxon>Pseudomonadati</taxon>
        <taxon>Planctomycetota</taxon>
        <taxon>Planctomycetia</taxon>
        <taxon>Pirellulales</taxon>
        <taxon>Pirellulaceae</taxon>
        <taxon>Pirellula</taxon>
    </lineage>
</organism>
<accession>D2R8Y5</accession>
<dbReference type="KEGG" id="psl:Psta_1130"/>
<protein>
    <submittedName>
        <fullName evidence="1">Uncharacterized protein</fullName>
    </submittedName>
</protein>